<name>A0A9D1JK98_9FIRM</name>
<reference evidence="2" key="1">
    <citation type="submission" date="2020-10" db="EMBL/GenBank/DDBJ databases">
        <authorList>
            <person name="Gilroy R."/>
        </authorList>
    </citation>
    <scope>NUCLEOTIDE SEQUENCE</scope>
    <source>
        <strain evidence="2">CHK190-19873</strain>
    </source>
</reference>
<reference evidence="2" key="2">
    <citation type="journal article" date="2021" name="PeerJ">
        <title>Extensive microbial diversity within the chicken gut microbiome revealed by metagenomics and culture.</title>
        <authorList>
            <person name="Gilroy R."/>
            <person name="Ravi A."/>
            <person name="Getino M."/>
            <person name="Pursley I."/>
            <person name="Horton D.L."/>
            <person name="Alikhan N.F."/>
            <person name="Baker D."/>
            <person name="Gharbi K."/>
            <person name="Hall N."/>
            <person name="Watson M."/>
            <person name="Adriaenssens E.M."/>
            <person name="Foster-Nyarko E."/>
            <person name="Jarju S."/>
            <person name="Secka A."/>
            <person name="Antonio M."/>
            <person name="Oren A."/>
            <person name="Chaudhuri R.R."/>
            <person name="La Ragione R."/>
            <person name="Hildebrand F."/>
            <person name="Pallen M.J."/>
        </authorList>
    </citation>
    <scope>NUCLEOTIDE SEQUENCE</scope>
    <source>
        <strain evidence="2">CHK190-19873</strain>
    </source>
</reference>
<organism evidence="2 3">
    <name type="scientific">Candidatus Limivivens intestinipullorum</name>
    <dbReference type="NCBI Taxonomy" id="2840858"/>
    <lineage>
        <taxon>Bacteria</taxon>
        <taxon>Bacillati</taxon>
        <taxon>Bacillota</taxon>
        <taxon>Clostridia</taxon>
        <taxon>Lachnospirales</taxon>
        <taxon>Lachnospiraceae</taxon>
        <taxon>Lachnospiraceae incertae sedis</taxon>
        <taxon>Candidatus Limivivens</taxon>
    </lineage>
</organism>
<evidence type="ECO:0008006" key="4">
    <source>
        <dbReference type="Google" id="ProtNLM"/>
    </source>
</evidence>
<dbReference type="Gene3D" id="2.60.120.380">
    <property type="match status" value="2"/>
</dbReference>
<dbReference type="SUPFAM" id="SSF89260">
    <property type="entry name" value="Collagen-binding domain"/>
    <property type="match status" value="1"/>
</dbReference>
<dbReference type="EMBL" id="DVIQ01000063">
    <property type="protein sequence ID" value="HIS31955.1"/>
    <property type="molecule type" value="Genomic_DNA"/>
</dbReference>
<feature type="signal peptide" evidence="1">
    <location>
        <begin position="1"/>
        <end position="27"/>
    </location>
</feature>
<protein>
    <recommendedName>
        <fullName evidence="4">Peptidase C-terminal archaeal/bacterial domain-containing protein</fullName>
    </recommendedName>
</protein>
<dbReference type="Proteomes" id="UP000823935">
    <property type="component" value="Unassembled WGS sequence"/>
</dbReference>
<sequence>MNKKRGILLSLLAAVVLTMLFSMNTFAATRYMSLKAGKVTTDKKSKEGDRSYFKITVPKDGYLTITSYAQQRGRYNSKYGQYIQLCTSKKKAIKNAKVYTSSLDKYVVYYAVKKGTYFVRVDNTYSDADVKIKYTFKAVTEKSGSSKAKAVSISRGRTKTGLLQAGEKNSKIDYYKIKLTRSQVLNITLNTRATGYVYFKIVPASKRVILWNSLTSLYGKDSATWKTTKKIPAGTYYIQVYRSSVTSASGCYSIKWK</sequence>
<keyword evidence="1" id="KW-0732">Signal</keyword>
<feature type="chain" id="PRO_5039234604" description="Peptidase C-terminal archaeal/bacterial domain-containing protein" evidence="1">
    <location>
        <begin position="28"/>
        <end position="257"/>
    </location>
</feature>
<accession>A0A9D1JK98</accession>
<proteinExistence type="predicted"/>
<evidence type="ECO:0000313" key="3">
    <source>
        <dbReference type="Proteomes" id="UP000823935"/>
    </source>
</evidence>
<dbReference type="AlphaFoldDB" id="A0A9D1JK98"/>
<evidence type="ECO:0000256" key="1">
    <source>
        <dbReference type="SAM" id="SignalP"/>
    </source>
</evidence>
<gene>
    <name evidence="2" type="ORF">IAB44_10475</name>
</gene>
<comment type="caution">
    <text evidence="2">The sequence shown here is derived from an EMBL/GenBank/DDBJ whole genome shotgun (WGS) entry which is preliminary data.</text>
</comment>
<evidence type="ECO:0000313" key="2">
    <source>
        <dbReference type="EMBL" id="HIS31955.1"/>
    </source>
</evidence>